<comment type="function">
    <text evidence="10">CRISPR (clustered regularly interspaced short palindromic repeat), is an adaptive immune system that provides protection against mobile genetic elements (viruses, transposable elements and conjugative plasmids). CRISPR clusters contain spacers, sequences complementary to antecedent mobile elements, and target invading nucleic acids. CRISPR clusters are transcribed and processed into CRISPR RNA (crRNA). Acts as a dsDNA endonuclease. Involved in the integration of spacer DNA into the CRISPR cassette.</text>
</comment>
<dbReference type="Proteomes" id="UP000507962">
    <property type="component" value="Unassembled WGS sequence"/>
</dbReference>
<dbReference type="EC" id="3.1.-.-" evidence="10"/>
<proteinExistence type="inferred from homology"/>
<feature type="binding site" evidence="10">
    <location>
        <position position="197"/>
    </location>
    <ligand>
        <name>Mn(2+)</name>
        <dbReference type="ChEBI" id="CHEBI:29035"/>
    </ligand>
</feature>
<reference evidence="11 12" key="1">
    <citation type="submission" date="2019-03" db="EMBL/GenBank/DDBJ databases">
        <authorList>
            <person name="Nijsse B."/>
        </authorList>
    </citation>
    <scope>NUCLEOTIDE SEQUENCE [LARGE SCALE GENOMIC DNA]</scope>
    <source>
        <strain evidence="11">Desulfoluna butyratoxydans MSL71</strain>
    </source>
</reference>
<dbReference type="NCBIfam" id="TIGR00287">
    <property type="entry name" value="cas1"/>
    <property type="match status" value="1"/>
</dbReference>
<evidence type="ECO:0000256" key="3">
    <source>
        <dbReference type="ARBA" id="ARBA00022759"/>
    </source>
</evidence>
<dbReference type="GO" id="GO:0043571">
    <property type="term" value="P:maintenance of CRISPR repeat elements"/>
    <property type="evidence" value="ECO:0007669"/>
    <property type="project" value="UniProtKB-UniRule"/>
</dbReference>
<comment type="similarity">
    <text evidence="10">Belongs to the CRISPR-associated endonuclease Cas1 family.</text>
</comment>
<keyword evidence="3 10" id="KW-0255">Endonuclease</keyword>
<dbReference type="PANTHER" id="PTHR34353">
    <property type="entry name" value="CRISPR-ASSOCIATED ENDONUCLEASE CAS1 1"/>
    <property type="match status" value="1"/>
</dbReference>
<keyword evidence="7 10" id="KW-0238">DNA-binding</keyword>
<dbReference type="InterPro" id="IPR050646">
    <property type="entry name" value="Cas1"/>
</dbReference>
<accession>A0A4U8YPJ1</accession>
<keyword evidence="6 10" id="KW-0051">Antiviral defense</keyword>
<keyword evidence="12" id="KW-1185">Reference proteome</keyword>
<evidence type="ECO:0000256" key="5">
    <source>
        <dbReference type="ARBA" id="ARBA00022842"/>
    </source>
</evidence>
<keyword evidence="8 10" id="KW-0464">Manganese</keyword>
<dbReference type="Gene3D" id="3.100.10.20">
    <property type="entry name" value="CRISPR-associated endonuclease Cas1, N-terminal domain"/>
    <property type="match status" value="1"/>
</dbReference>
<evidence type="ECO:0000313" key="12">
    <source>
        <dbReference type="Proteomes" id="UP000507962"/>
    </source>
</evidence>
<evidence type="ECO:0000256" key="1">
    <source>
        <dbReference type="ARBA" id="ARBA00022722"/>
    </source>
</evidence>
<dbReference type="InterPro" id="IPR042206">
    <property type="entry name" value="CRISPR-assoc_Cas1_C"/>
</dbReference>
<keyword evidence="2 10" id="KW-0479">Metal-binding</keyword>
<evidence type="ECO:0000256" key="4">
    <source>
        <dbReference type="ARBA" id="ARBA00022801"/>
    </source>
</evidence>
<dbReference type="InterPro" id="IPR002729">
    <property type="entry name" value="CRISPR-assoc_Cas1"/>
</dbReference>
<dbReference type="HAMAP" id="MF_01470">
    <property type="entry name" value="Cas1"/>
    <property type="match status" value="1"/>
</dbReference>
<dbReference type="GO" id="GO:0004519">
    <property type="term" value="F:endonuclease activity"/>
    <property type="evidence" value="ECO:0007669"/>
    <property type="project" value="UniProtKB-UniRule"/>
</dbReference>
<dbReference type="CDD" id="cd09634">
    <property type="entry name" value="Cas1_I-II-III"/>
    <property type="match status" value="1"/>
</dbReference>
<gene>
    <name evidence="10" type="primary">cas1</name>
    <name evidence="11" type="ORF">MSL71_7910</name>
</gene>
<keyword evidence="1 10" id="KW-0540">Nuclease</keyword>
<evidence type="ECO:0000256" key="9">
    <source>
        <dbReference type="ARBA" id="ARBA00038592"/>
    </source>
</evidence>
<dbReference type="GO" id="GO:0003677">
    <property type="term" value="F:DNA binding"/>
    <property type="evidence" value="ECO:0007669"/>
    <property type="project" value="UniProtKB-KW"/>
</dbReference>
<dbReference type="EMBL" id="CAADHO010000001">
    <property type="protein sequence ID" value="VFQ43163.1"/>
    <property type="molecule type" value="Genomic_DNA"/>
</dbReference>
<evidence type="ECO:0000313" key="11">
    <source>
        <dbReference type="EMBL" id="VFQ43163.1"/>
    </source>
</evidence>
<evidence type="ECO:0000256" key="6">
    <source>
        <dbReference type="ARBA" id="ARBA00023118"/>
    </source>
</evidence>
<dbReference type="AlphaFoldDB" id="A0A4U8YPJ1"/>
<evidence type="ECO:0000256" key="8">
    <source>
        <dbReference type="ARBA" id="ARBA00023211"/>
    </source>
</evidence>
<evidence type="ECO:0000256" key="10">
    <source>
        <dbReference type="HAMAP-Rule" id="MF_01470"/>
    </source>
</evidence>
<dbReference type="PANTHER" id="PTHR34353:SF2">
    <property type="entry name" value="CRISPR-ASSOCIATED ENDONUCLEASE CAS1 1"/>
    <property type="match status" value="1"/>
</dbReference>
<evidence type="ECO:0000256" key="2">
    <source>
        <dbReference type="ARBA" id="ARBA00022723"/>
    </source>
</evidence>
<protein>
    <recommendedName>
        <fullName evidence="10">CRISPR-associated endonuclease Cas1</fullName>
        <ecNumber evidence="10">3.1.-.-</ecNumber>
    </recommendedName>
</protein>
<feature type="binding site" evidence="10">
    <location>
        <position position="117"/>
    </location>
    <ligand>
        <name>Mn(2+)</name>
        <dbReference type="ChEBI" id="CHEBI:29035"/>
    </ligand>
</feature>
<comment type="cofactor">
    <cofactor evidence="10">
        <name>Mg(2+)</name>
        <dbReference type="ChEBI" id="CHEBI:18420"/>
    </cofactor>
    <cofactor evidence="10">
        <name>Mn(2+)</name>
        <dbReference type="ChEBI" id="CHEBI:29035"/>
    </cofactor>
</comment>
<dbReference type="InterPro" id="IPR042211">
    <property type="entry name" value="CRISPR-assoc_Cas1_N"/>
</dbReference>
<comment type="subunit">
    <text evidence="9 10">Homodimer, forms a heterotetramer with a Cas2 homodimer.</text>
</comment>
<sequence length="289" mass="32802">MFGHVQFTTQAVHQLFDHGIEMALLTRTGKLKGHLVSPSTKNIQLRLAQFRKYEDPDFRMAVSKAFLEGKLKNGLTFVRKFLKNHPLVDLSHEVEGLTEGLKASGRAQSLQELFGIEGTAASHHFKALGKMVLGEFAFSRRSKRPPEDPANALLSFTYTLVFNEIASLLDGLGFDPYLGFYHHPSYGRASLAADLMEEFRAPVADRFVLNLINRKTLKTEDFYIRENGGFYLKRDPMKRYFSEFEAFLNAGFSMNSGRTSFRKSFRSQAEKMARCLQGEDTYTPFIAKA</sequence>
<dbReference type="GO" id="GO:0051607">
    <property type="term" value="P:defense response to virus"/>
    <property type="evidence" value="ECO:0007669"/>
    <property type="project" value="UniProtKB-UniRule"/>
</dbReference>
<organism evidence="11 12">
    <name type="scientific">Desulfoluna butyratoxydans</name>
    <dbReference type="NCBI Taxonomy" id="231438"/>
    <lineage>
        <taxon>Bacteria</taxon>
        <taxon>Pseudomonadati</taxon>
        <taxon>Thermodesulfobacteriota</taxon>
        <taxon>Desulfobacteria</taxon>
        <taxon>Desulfobacterales</taxon>
        <taxon>Desulfolunaceae</taxon>
        <taxon>Desulfoluna</taxon>
    </lineage>
</organism>
<dbReference type="Gene3D" id="1.20.120.920">
    <property type="entry name" value="CRISPR-associated endonuclease Cas1, C-terminal domain"/>
    <property type="match status" value="1"/>
</dbReference>
<evidence type="ECO:0000256" key="7">
    <source>
        <dbReference type="ARBA" id="ARBA00023125"/>
    </source>
</evidence>
<dbReference type="GO" id="GO:0016787">
    <property type="term" value="F:hydrolase activity"/>
    <property type="evidence" value="ECO:0007669"/>
    <property type="project" value="UniProtKB-KW"/>
</dbReference>
<dbReference type="Pfam" id="PF01867">
    <property type="entry name" value="Cas_Cas1"/>
    <property type="match status" value="1"/>
</dbReference>
<keyword evidence="5 10" id="KW-0460">Magnesium</keyword>
<keyword evidence="4 10" id="KW-0378">Hydrolase</keyword>
<name>A0A4U8YPJ1_9BACT</name>
<feature type="binding site" evidence="10">
    <location>
        <position position="182"/>
    </location>
    <ligand>
        <name>Mn(2+)</name>
        <dbReference type="ChEBI" id="CHEBI:29035"/>
    </ligand>
</feature>
<dbReference type="GO" id="GO:0046872">
    <property type="term" value="F:metal ion binding"/>
    <property type="evidence" value="ECO:0007669"/>
    <property type="project" value="UniProtKB-UniRule"/>
</dbReference>